<reference evidence="4" key="1">
    <citation type="submission" date="2020-12" db="EMBL/GenBank/DDBJ databases">
        <title>Metabolic potential, ecology and presence of endohyphal bacteria is reflected in genomic diversity of Mucoromycotina.</title>
        <authorList>
            <person name="Muszewska A."/>
            <person name="Okrasinska A."/>
            <person name="Steczkiewicz K."/>
            <person name="Drgas O."/>
            <person name="Orlowska M."/>
            <person name="Perlinska-Lenart U."/>
            <person name="Aleksandrzak-Piekarczyk T."/>
            <person name="Szatraj K."/>
            <person name="Zielenkiewicz U."/>
            <person name="Pilsyk S."/>
            <person name="Malc E."/>
            <person name="Mieczkowski P."/>
            <person name="Kruszewska J.S."/>
            <person name="Biernat P."/>
            <person name="Pawlowska J."/>
        </authorList>
    </citation>
    <scope>NUCLEOTIDE SEQUENCE</scope>
    <source>
        <strain evidence="4">WA0000017839</strain>
    </source>
</reference>
<dbReference type="EC" id="5.6.2.3" evidence="1"/>
<dbReference type="InterPro" id="IPR027417">
    <property type="entry name" value="P-loop_NTPase"/>
</dbReference>
<dbReference type="Gene3D" id="3.40.50.300">
    <property type="entry name" value="P-loop containing nucleotide triphosphate hydrolases"/>
    <property type="match status" value="1"/>
</dbReference>
<dbReference type="InterPro" id="IPR051055">
    <property type="entry name" value="PIF1_helicase"/>
</dbReference>
<proteinExistence type="inferred from homology"/>
<evidence type="ECO:0000256" key="1">
    <source>
        <dbReference type="RuleBase" id="RU363044"/>
    </source>
</evidence>
<keyword evidence="1" id="KW-0233">DNA recombination</keyword>
<dbReference type="SUPFAM" id="SSF52540">
    <property type="entry name" value="P-loop containing nucleoside triphosphate hydrolases"/>
    <property type="match status" value="1"/>
</dbReference>
<dbReference type="EMBL" id="JAEPRD010000188">
    <property type="protein sequence ID" value="KAG2194771.1"/>
    <property type="molecule type" value="Genomic_DNA"/>
</dbReference>
<feature type="region of interest" description="Disordered" evidence="2">
    <location>
        <begin position="336"/>
        <end position="369"/>
    </location>
</feature>
<feature type="compositionally biased region" description="Acidic residues" evidence="2">
    <location>
        <begin position="207"/>
        <end position="223"/>
    </location>
</feature>
<keyword evidence="1" id="KW-0227">DNA damage</keyword>
<comment type="caution">
    <text evidence="4">The sequence shown here is derived from an EMBL/GenBank/DDBJ whole genome shotgun (WGS) entry which is preliminary data.</text>
</comment>
<accession>A0A8H7QLM4</accession>
<dbReference type="Pfam" id="PF05970">
    <property type="entry name" value="PIF1"/>
    <property type="match status" value="1"/>
</dbReference>
<dbReference type="GO" id="GO:0000723">
    <property type="term" value="P:telomere maintenance"/>
    <property type="evidence" value="ECO:0007669"/>
    <property type="project" value="InterPro"/>
</dbReference>
<keyword evidence="1" id="KW-0378">Hydrolase</keyword>
<comment type="cofactor">
    <cofactor evidence="1">
        <name>Mg(2+)</name>
        <dbReference type="ChEBI" id="CHEBI:18420"/>
    </cofactor>
</comment>
<organism evidence="4 5">
    <name type="scientific">Mucor saturninus</name>
    <dbReference type="NCBI Taxonomy" id="64648"/>
    <lineage>
        <taxon>Eukaryota</taxon>
        <taxon>Fungi</taxon>
        <taxon>Fungi incertae sedis</taxon>
        <taxon>Mucoromycota</taxon>
        <taxon>Mucoromycotina</taxon>
        <taxon>Mucoromycetes</taxon>
        <taxon>Mucorales</taxon>
        <taxon>Mucorineae</taxon>
        <taxon>Mucoraceae</taxon>
        <taxon>Mucor</taxon>
    </lineage>
</organism>
<dbReference type="OrthoDB" id="2288958at2759"/>
<gene>
    <name evidence="4" type="ORF">INT47_012073</name>
</gene>
<dbReference type="InterPro" id="IPR010285">
    <property type="entry name" value="DNA_helicase_pif1-like_DEAD"/>
</dbReference>
<dbReference type="GO" id="GO:0016787">
    <property type="term" value="F:hydrolase activity"/>
    <property type="evidence" value="ECO:0007669"/>
    <property type="project" value="UniProtKB-KW"/>
</dbReference>
<evidence type="ECO:0000313" key="4">
    <source>
        <dbReference type="EMBL" id="KAG2194771.1"/>
    </source>
</evidence>
<keyword evidence="1" id="KW-0234">DNA repair</keyword>
<feature type="domain" description="DNA helicase Pif1-like DEAD-box helicase" evidence="3">
    <location>
        <begin position="390"/>
        <end position="556"/>
    </location>
</feature>
<keyword evidence="1" id="KW-0067">ATP-binding</keyword>
<feature type="region of interest" description="Disordered" evidence="2">
    <location>
        <begin position="200"/>
        <end position="224"/>
    </location>
</feature>
<name>A0A8H7QLM4_9FUNG</name>
<dbReference type="Proteomes" id="UP000603453">
    <property type="component" value="Unassembled WGS sequence"/>
</dbReference>
<comment type="similarity">
    <text evidence="1">Belongs to the helicase family.</text>
</comment>
<dbReference type="GO" id="GO:0006310">
    <property type="term" value="P:DNA recombination"/>
    <property type="evidence" value="ECO:0007669"/>
    <property type="project" value="UniProtKB-KW"/>
</dbReference>
<dbReference type="PANTHER" id="PTHR47642">
    <property type="entry name" value="ATP-DEPENDENT DNA HELICASE"/>
    <property type="match status" value="1"/>
</dbReference>
<comment type="catalytic activity">
    <reaction evidence="1">
        <text>ATP + H2O = ADP + phosphate + H(+)</text>
        <dbReference type="Rhea" id="RHEA:13065"/>
        <dbReference type="ChEBI" id="CHEBI:15377"/>
        <dbReference type="ChEBI" id="CHEBI:15378"/>
        <dbReference type="ChEBI" id="CHEBI:30616"/>
        <dbReference type="ChEBI" id="CHEBI:43474"/>
        <dbReference type="ChEBI" id="CHEBI:456216"/>
        <dbReference type="EC" id="5.6.2.3"/>
    </reaction>
</comment>
<evidence type="ECO:0000256" key="2">
    <source>
        <dbReference type="SAM" id="MobiDB-lite"/>
    </source>
</evidence>
<dbReference type="GO" id="GO:0006281">
    <property type="term" value="P:DNA repair"/>
    <property type="evidence" value="ECO:0007669"/>
    <property type="project" value="UniProtKB-KW"/>
</dbReference>
<keyword evidence="1" id="KW-0347">Helicase</keyword>
<keyword evidence="5" id="KW-1185">Reference proteome</keyword>
<keyword evidence="1" id="KW-0547">Nucleotide-binding</keyword>
<dbReference type="GO" id="GO:0043139">
    <property type="term" value="F:5'-3' DNA helicase activity"/>
    <property type="evidence" value="ECO:0007669"/>
    <property type="project" value="UniProtKB-EC"/>
</dbReference>
<sequence length="566" mass="64909">MLFEIEYDQYLLAIRSTLFCTKVMLKRNLNEITINNYNPMILHMHQANMDIQFIFDPYACCMYIVDYVNKSNKEITNILETVLAETVQKPGPLKNVLRSLTSKYYNLCEVSSQEASYNLLQLRMSETSRATVFIPTGKEETRCRMLKSKADLEKLNPESEDIFLAGLLEHYQNRPESLMDYNLAQFAAYFTFSKKKPKKTKKHTMIEEDSQNEGQDDDNDGDAAQELGENYDWIELEKEMGHKTQKYDLDDIDILSLYTEKFDALLTSHAEFSLLDEEALEKFAQAAMNQDHEEEEEGEDNQDSDYVNSGNAYDFKMYSLSGNIAVDINDEINGYQETEADSGPVPDQSFSTNAGASSKTASTRNNGGTAARYIRPDRIDKLEYELLLSKLNMEQRDFLTHVMNHVRHENCDESPLRLFVTGGAGTGNSLLIKTLFQSLIRHYDVDRSRDLTSNYVILTAFTGKIAFNIYGQTLHTTFHFPNNQTDIHELSSDIPNTMTAALAELKVVIIDEISLVSTRHFLWIDKRLRDIFGRDLPFGGRHMLLFGDFNQLPPVHDFSFYMGFLS</sequence>
<dbReference type="PANTHER" id="PTHR47642:SF5">
    <property type="entry name" value="ATP-DEPENDENT DNA HELICASE"/>
    <property type="match status" value="1"/>
</dbReference>
<evidence type="ECO:0000259" key="3">
    <source>
        <dbReference type="Pfam" id="PF05970"/>
    </source>
</evidence>
<feature type="compositionally biased region" description="Acidic residues" evidence="2">
    <location>
        <begin position="292"/>
        <end position="303"/>
    </location>
</feature>
<feature type="compositionally biased region" description="Polar residues" evidence="2">
    <location>
        <begin position="348"/>
        <end position="368"/>
    </location>
</feature>
<evidence type="ECO:0000313" key="5">
    <source>
        <dbReference type="Proteomes" id="UP000603453"/>
    </source>
</evidence>
<protein>
    <recommendedName>
        <fullName evidence="1">ATP-dependent DNA helicase</fullName>
        <ecNumber evidence="1">5.6.2.3</ecNumber>
    </recommendedName>
</protein>
<feature type="region of interest" description="Disordered" evidence="2">
    <location>
        <begin position="286"/>
        <end position="308"/>
    </location>
</feature>
<dbReference type="AlphaFoldDB" id="A0A8H7QLM4"/>
<dbReference type="GO" id="GO:0005524">
    <property type="term" value="F:ATP binding"/>
    <property type="evidence" value="ECO:0007669"/>
    <property type="project" value="UniProtKB-KW"/>
</dbReference>